<dbReference type="Proteomes" id="UP001162483">
    <property type="component" value="Unassembled WGS sequence"/>
</dbReference>
<keyword evidence="4" id="KW-1185">Reference proteome</keyword>
<feature type="compositionally biased region" description="Basic and acidic residues" evidence="1">
    <location>
        <begin position="1119"/>
        <end position="1140"/>
    </location>
</feature>
<sequence length="1152" mass="129750">MEFCQLGDLKRYLRAQRKADGMTPDLLTCDLTTLQRMAYEITLGLMHLHKNNYIHSDLALRNCLLTSDLTVRIGDYGISHNNYKEDYYITPDRLWIPLRWVAPELLDEVHGNLVVVDQSKESNVWSLGVTVWELFEFGSQPYRHLSDEEVLTFVIKEQQMKLAKPRLKLPHSDYWYEVMQSCWLSVEQRPTVEELHLQLTYLLNECSNQTEESFEWRWNALKPSKSSVGPLRHSDEISAFPLLDNFNGGDGFHADMDDILTVTESSRGLNFEYMWEKARLGRWKANSQCQDYPSNNGSLTVPANPFYDSSHQHSRQSLETPSVVPVISARSPSVSSEYYIRLEEHADRESGVDCTVCAPSPIYERKYDMQEQRTLHQRLSLGSPASPIEPLFSSDWDPLESGRTSPDDPPAHLILHEVPKLIDRWTPSNNNPFITVGRDLPRYVNPFRGSVERDLSRQVQETSLMEPSLPDVFSSDSILNVYRDIEDHRRSWDSDTLEERGAGETLAGDPESLAEFLDDRASPWDCEPSLMEDQSTESSSSSTDNSSHRNMPSCPLCSRGVMGSLQRCSCAMLRGDVVIDWTTHVAMHQDHYGLDDDSSLKVEQGSLSECSIPARTFGDGDLYAGPFGDSLCAAEHQEFYDPLMGAAVKSYDIQDYRNRSQLKTYESLQKSITNHPPSPFIGISNSMANCSVIVPIEIPPLSTLAESIEEEETIEIAPDVLKQFPLNHNTLNSVKTPQDSRATLDSVDSLDIPSNTSSSDVCSPSSHFSSPGQKFGDSGYDTENTFSPEFIIKDVKEEKEEDMGLKDLKLPLTPISESTSDLTLTEDFSEPQATPMEEESSLRTLNLATPYRDSAYFSDYDNETDKHGRAACQKLEGGNTNGVCTEEISVVISTAEEDQSHETHEVKSIEDASPHKESVEDKFEECSKAENKEQNHHKIDMLEGNVKGGEEEILNCNGGTNTVPEDNISQIVCEKSCVNLQEVNKDHFPIIDQRNSNENMLKKSESGFVVQVCKEQLLVSLRENVTRNVLSTFESGTVNSCVLKDQAVLKLWSMEPKTNPYIEEKLKSELLYKESSELTEPGENKSPTSDLTLAITDSTEESSTVKLNEDQDEPENIEPETHKLEDELMDGKEDCKHEPNEDTASLSLETNP</sequence>
<feature type="domain" description="Protein kinase" evidence="2">
    <location>
        <begin position="1"/>
        <end position="202"/>
    </location>
</feature>
<dbReference type="Pfam" id="PF07714">
    <property type="entry name" value="PK_Tyr_Ser-Thr"/>
    <property type="match status" value="1"/>
</dbReference>
<feature type="region of interest" description="Disordered" evidence="1">
    <location>
        <begin position="491"/>
        <end position="511"/>
    </location>
</feature>
<dbReference type="PROSITE" id="PS50011">
    <property type="entry name" value="PROTEIN_KINASE_DOM"/>
    <property type="match status" value="1"/>
</dbReference>
<proteinExistence type="predicted"/>
<dbReference type="PRINTS" id="PR00109">
    <property type="entry name" value="TYRKINASE"/>
</dbReference>
<reference evidence="3" key="1">
    <citation type="submission" date="2023-05" db="EMBL/GenBank/DDBJ databases">
        <authorList>
            <person name="Stuckert A."/>
        </authorList>
    </citation>
    <scope>NUCLEOTIDE SEQUENCE</scope>
</reference>
<feature type="compositionally biased region" description="Basic and acidic residues" evidence="1">
    <location>
        <begin position="898"/>
        <end position="921"/>
    </location>
</feature>
<evidence type="ECO:0000256" key="1">
    <source>
        <dbReference type="SAM" id="MobiDB-lite"/>
    </source>
</evidence>
<protein>
    <recommendedName>
        <fullName evidence="2">Protein kinase domain-containing protein</fullName>
    </recommendedName>
</protein>
<evidence type="ECO:0000313" key="4">
    <source>
        <dbReference type="Proteomes" id="UP001162483"/>
    </source>
</evidence>
<feature type="region of interest" description="Disordered" evidence="1">
    <location>
        <begin position="1077"/>
        <end position="1152"/>
    </location>
</feature>
<feature type="region of interest" description="Disordered" evidence="1">
    <location>
        <begin position="747"/>
        <end position="782"/>
    </location>
</feature>
<feature type="compositionally biased region" description="Polar residues" evidence="1">
    <location>
        <begin position="752"/>
        <end position="772"/>
    </location>
</feature>
<gene>
    <name evidence="3" type="ORF">SPARVUS_LOCUS4209992</name>
</gene>
<feature type="compositionally biased region" description="Polar residues" evidence="1">
    <location>
        <begin position="1142"/>
        <end position="1152"/>
    </location>
</feature>
<dbReference type="InterPro" id="IPR011009">
    <property type="entry name" value="Kinase-like_dom_sf"/>
</dbReference>
<accession>A0ABN9C325</accession>
<dbReference type="SUPFAM" id="SSF56112">
    <property type="entry name" value="Protein kinase-like (PK-like)"/>
    <property type="match status" value="1"/>
</dbReference>
<feature type="region of interest" description="Disordered" evidence="1">
    <location>
        <begin position="525"/>
        <end position="550"/>
    </location>
</feature>
<name>A0ABN9C325_9NEOB</name>
<feature type="compositionally biased region" description="Basic and acidic residues" evidence="1">
    <location>
        <begin position="491"/>
        <end position="502"/>
    </location>
</feature>
<dbReference type="PROSITE" id="PS00109">
    <property type="entry name" value="PROTEIN_KINASE_TYR"/>
    <property type="match status" value="1"/>
</dbReference>
<comment type="caution">
    <text evidence="3">The sequence shown here is derived from an EMBL/GenBank/DDBJ whole genome shotgun (WGS) entry which is preliminary data.</text>
</comment>
<dbReference type="PANTHER" id="PTHR24417">
    <property type="entry name" value="SERINE/THREONINE-PROTEIN KINASE LMTK1"/>
    <property type="match status" value="1"/>
</dbReference>
<feature type="region of interest" description="Disordered" evidence="1">
    <location>
        <begin position="894"/>
        <end position="921"/>
    </location>
</feature>
<dbReference type="PANTHER" id="PTHR24417:SF2">
    <property type="entry name" value="SERINE_THREONINE-PROTEIN KINASE LMTK3"/>
    <property type="match status" value="1"/>
</dbReference>
<evidence type="ECO:0000313" key="3">
    <source>
        <dbReference type="EMBL" id="CAI9554414.1"/>
    </source>
</evidence>
<dbReference type="InterPro" id="IPR001245">
    <property type="entry name" value="Ser-Thr/Tyr_kinase_cat_dom"/>
</dbReference>
<dbReference type="EMBL" id="CATNWA010007624">
    <property type="protein sequence ID" value="CAI9554414.1"/>
    <property type="molecule type" value="Genomic_DNA"/>
</dbReference>
<dbReference type="InterPro" id="IPR008266">
    <property type="entry name" value="Tyr_kinase_AS"/>
</dbReference>
<feature type="compositionally biased region" description="Low complexity" evidence="1">
    <location>
        <begin position="532"/>
        <end position="545"/>
    </location>
</feature>
<organism evidence="3 4">
    <name type="scientific">Staurois parvus</name>
    <dbReference type="NCBI Taxonomy" id="386267"/>
    <lineage>
        <taxon>Eukaryota</taxon>
        <taxon>Metazoa</taxon>
        <taxon>Chordata</taxon>
        <taxon>Craniata</taxon>
        <taxon>Vertebrata</taxon>
        <taxon>Euteleostomi</taxon>
        <taxon>Amphibia</taxon>
        <taxon>Batrachia</taxon>
        <taxon>Anura</taxon>
        <taxon>Neobatrachia</taxon>
        <taxon>Ranoidea</taxon>
        <taxon>Ranidae</taxon>
        <taxon>Staurois</taxon>
    </lineage>
</organism>
<dbReference type="InterPro" id="IPR000719">
    <property type="entry name" value="Prot_kinase_dom"/>
</dbReference>
<evidence type="ECO:0000259" key="2">
    <source>
        <dbReference type="PROSITE" id="PS50011"/>
    </source>
</evidence>
<dbReference type="Gene3D" id="1.10.510.10">
    <property type="entry name" value="Transferase(Phosphotransferase) domain 1"/>
    <property type="match status" value="1"/>
</dbReference>
<feature type="compositionally biased region" description="Polar residues" evidence="1">
    <location>
        <begin position="1085"/>
        <end position="1106"/>
    </location>
</feature>